<dbReference type="KEGG" id="kphy:AOZ06_15970"/>
<proteinExistence type="predicted"/>
<dbReference type="RefSeq" id="WP_054290113.1">
    <property type="nucleotide sequence ID" value="NZ_CP012752.1"/>
</dbReference>
<reference evidence="2 3" key="1">
    <citation type="submission" date="2015-07" db="EMBL/GenBank/DDBJ databases">
        <title>Genome sequencing of Kibdelosporangium phytohabitans.</title>
        <authorList>
            <person name="Qin S."/>
            <person name="Xing K."/>
        </authorList>
    </citation>
    <scope>NUCLEOTIDE SEQUENCE [LARGE SCALE GENOMIC DNA]</scope>
    <source>
        <strain evidence="2 3">KLBMP1111</strain>
    </source>
</reference>
<keyword evidence="1" id="KW-0732">Signal</keyword>
<gene>
    <name evidence="2" type="ORF">AOZ06_15970</name>
</gene>
<protein>
    <submittedName>
        <fullName evidence="2">Uncharacterized protein</fullName>
    </submittedName>
</protein>
<accession>A0A0N9HT28</accession>
<evidence type="ECO:0000256" key="1">
    <source>
        <dbReference type="SAM" id="SignalP"/>
    </source>
</evidence>
<keyword evidence="3" id="KW-1185">Reference proteome</keyword>
<organism evidence="2 3">
    <name type="scientific">Kibdelosporangium phytohabitans</name>
    <dbReference type="NCBI Taxonomy" id="860235"/>
    <lineage>
        <taxon>Bacteria</taxon>
        <taxon>Bacillati</taxon>
        <taxon>Actinomycetota</taxon>
        <taxon>Actinomycetes</taxon>
        <taxon>Pseudonocardiales</taxon>
        <taxon>Pseudonocardiaceae</taxon>
        <taxon>Kibdelosporangium</taxon>
    </lineage>
</organism>
<dbReference type="EMBL" id="CP012752">
    <property type="protein sequence ID" value="ALG08206.1"/>
    <property type="molecule type" value="Genomic_DNA"/>
</dbReference>
<dbReference type="AlphaFoldDB" id="A0A0N9HT28"/>
<name>A0A0N9HT28_9PSEU</name>
<feature type="signal peptide" evidence="1">
    <location>
        <begin position="1"/>
        <end position="28"/>
    </location>
</feature>
<dbReference type="Proteomes" id="UP000063699">
    <property type="component" value="Chromosome"/>
</dbReference>
<feature type="chain" id="PRO_5006035474" evidence="1">
    <location>
        <begin position="29"/>
        <end position="136"/>
    </location>
</feature>
<evidence type="ECO:0000313" key="3">
    <source>
        <dbReference type="Proteomes" id="UP000063699"/>
    </source>
</evidence>
<sequence length="136" mass="13697">MSTRPTTTALAAVLCCAAATLTAPPATAATTLEITGASIAAPGSRIAVDITYECEPTALGADFAVTVLNTTDPLPEPTLALGLFRPCTGDSIQRTVTAPALTGAFSPGDQVSVTVVMTATTVPPSVVSTSRWFTLA</sequence>
<evidence type="ECO:0000313" key="2">
    <source>
        <dbReference type="EMBL" id="ALG08206.1"/>
    </source>
</evidence>